<dbReference type="AlphaFoldDB" id="A0A9D1GBU7"/>
<dbReference type="Proteomes" id="UP000886833">
    <property type="component" value="Unassembled WGS sequence"/>
</dbReference>
<accession>A0A9D1GBU7</accession>
<evidence type="ECO:0000313" key="1">
    <source>
        <dbReference type="EMBL" id="HIT38330.1"/>
    </source>
</evidence>
<protein>
    <submittedName>
        <fullName evidence="1">DUF3800 domain-containing protein</fullName>
    </submittedName>
</protein>
<reference evidence="1" key="2">
    <citation type="journal article" date="2021" name="PeerJ">
        <title>Extensive microbial diversity within the chicken gut microbiome revealed by metagenomics and culture.</title>
        <authorList>
            <person name="Gilroy R."/>
            <person name="Ravi A."/>
            <person name="Getino M."/>
            <person name="Pursley I."/>
            <person name="Horton D.L."/>
            <person name="Alikhan N.F."/>
            <person name="Baker D."/>
            <person name="Gharbi K."/>
            <person name="Hall N."/>
            <person name="Watson M."/>
            <person name="Adriaenssens E.M."/>
            <person name="Foster-Nyarko E."/>
            <person name="Jarju S."/>
            <person name="Secka A."/>
            <person name="Antonio M."/>
            <person name="Oren A."/>
            <person name="Chaudhuri R.R."/>
            <person name="La Ragione R."/>
            <person name="Hildebrand F."/>
            <person name="Pallen M.J."/>
        </authorList>
    </citation>
    <scope>NUCLEOTIDE SEQUENCE</scope>
    <source>
        <strain evidence="1">CHK195-26880</strain>
    </source>
</reference>
<comment type="caution">
    <text evidence="1">The sequence shown here is derived from an EMBL/GenBank/DDBJ whole genome shotgun (WGS) entry which is preliminary data.</text>
</comment>
<evidence type="ECO:0000313" key="2">
    <source>
        <dbReference type="Proteomes" id="UP000886833"/>
    </source>
</evidence>
<reference evidence="1" key="1">
    <citation type="submission" date="2020-10" db="EMBL/GenBank/DDBJ databases">
        <authorList>
            <person name="Gilroy R."/>
        </authorList>
    </citation>
    <scope>NUCLEOTIDE SEQUENCE</scope>
    <source>
        <strain evidence="1">CHK195-26880</strain>
    </source>
</reference>
<dbReference type="InterPro" id="IPR024524">
    <property type="entry name" value="DUF3800"/>
</dbReference>
<sequence length="90" mass="10448">MKEYNIYIDEFGDEEINKGPKYFILTAIIVEKTKDLEVSKVVDKIKDKLYIKNNNLLSYGLKLVPSNSKATELYVLIKYLNKEKSELSPD</sequence>
<proteinExistence type="predicted"/>
<name>A0A9D1GBU7_9FIRM</name>
<organism evidence="1 2">
    <name type="scientific">Candidatus Onthousia faecipullorum</name>
    <dbReference type="NCBI Taxonomy" id="2840887"/>
    <lineage>
        <taxon>Bacteria</taxon>
        <taxon>Bacillati</taxon>
        <taxon>Bacillota</taxon>
        <taxon>Bacilli</taxon>
        <taxon>Candidatus Onthousia</taxon>
    </lineage>
</organism>
<dbReference type="EMBL" id="DVKQ01000099">
    <property type="protein sequence ID" value="HIT38330.1"/>
    <property type="molecule type" value="Genomic_DNA"/>
</dbReference>
<dbReference type="Pfam" id="PF12686">
    <property type="entry name" value="DUF3800"/>
    <property type="match status" value="1"/>
</dbReference>
<gene>
    <name evidence="1" type="ORF">IAB59_07640</name>
</gene>